<gene>
    <name evidence="2" type="ORF">EDS130_LOCUS12859</name>
</gene>
<dbReference type="InterPro" id="IPR051082">
    <property type="entry name" value="Pentapeptide-BTB/POZ_domain"/>
</dbReference>
<dbReference type="EMBL" id="CAJNOJ010000049">
    <property type="protein sequence ID" value="CAF0961127.1"/>
    <property type="molecule type" value="Genomic_DNA"/>
</dbReference>
<keyword evidence="1" id="KW-0732">Signal</keyword>
<dbReference type="PANTHER" id="PTHR14136:SF17">
    <property type="entry name" value="BTB_POZ DOMAIN-CONTAINING PROTEIN KCTD9"/>
    <property type="match status" value="1"/>
</dbReference>
<dbReference type="OrthoDB" id="9989223at2759"/>
<organism evidence="2 3">
    <name type="scientific">Adineta ricciae</name>
    <name type="common">Rotifer</name>
    <dbReference type="NCBI Taxonomy" id="249248"/>
    <lineage>
        <taxon>Eukaryota</taxon>
        <taxon>Metazoa</taxon>
        <taxon>Spiralia</taxon>
        <taxon>Gnathifera</taxon>
        <taxon>Rotifera</taxon>
        <taxon>Eurotatoria</taxon>
        <taxon>Bdelloidea</taxon>
        <taxon>Adinetida</taxon>
        <taxon>Adinetidae</taxon>
        <taxon>Adineta</taxon>
    </lineage>
</organism>
<dbReference type="Gene3D" id="2.160.20.80">
    <property type="entry name" value="E3 ubiquitin-protein ligase SopA"/>
    <property type="match status" value="1"/>
</dbReference>
<reference evidence="2" key="1">
    <citation type="submission" date="2021-02" db="EMBL/GenBank/DDBJ databases">
        <authorList>
            <person name="Nowell W R."/>
        </authorList>
    </citation>
    <scope>NUCLEOTIDE SEQUENCE</scope>
</reference>
<dbReference type="Proteomes" id="UP000663852">
    <property type="component" value="Unassembled WGS sequence"/>
</dbReference>
<feature type="signal peptide" evidence="1">
    <location>
        <begin position="1"/>
        <end position="17"/>
    </location>
</feature>
<dbReference type="Pfam" id="PF00805">
    <property type="entry name" value="Pentapeptide"/>
    <property type="match status" value="1"/>
</dbReference>
<dbReference type="AlphaFoldDB" id="A0A814DWK4"/>
<dbReference type="PANTHER" id="PTHR14136">
    <property type="entry name" value="BTB_POZ DOMAIN-CONTAINING PROTEIN KCTD9"/>
    <property type="match status" value="1"/>
</dbReference>
<feature type="chain" id="PRO_5032333495" description="Pentapeptide repeat-containing protein" evidence="1">
    <location>
        <begin position="18"/>
        <end position="435"/>
    </location>
</feature>
<name>A0A814DWK4_ADIRI</name>
<sequence>MAAFPTIVFGVFTVVFTLQQNQYQQAAHEQDQRQADEINRRVIFKEYIDDMKELLGKGFHEHINQSLLHIRVQTLTVLRQLDIQRKRDVILFLYENGLIRHDKQPILHLDGADLSGIRFEKSSMTICNLSHLFLPSIYAENMIFYGCFLYSAVFNNALMSSTKFYSCNMAYSSFVETNLTDAQFHDVQLFGTDMIGAALIRTSIIGGIFQNVNLTNTDLYHSNINDQLLYPITIGGIAPNTFLNTRFPNGSFSNIQTDNLVVPSRCSHNITPPWSDLLNKTSVTTINADELISTATNVTNSDCFFMLKPKMTAWHTARIITFSLLINLQQAKLNFSFLVGLRNANVNGEMTVQIHFLQEEGSFDYAHSIRKTIQNISSIRFFSFVDIIPRQTNYLTIFLLCDTKHESDQMCLFDQVKLSIFQEKPTKDEKKVSAW</sequence>
<dbReference type="InterPro" id="IPR001646">
    <property type="entry name" value="5peptide_repeat"/>
</dbReference>
<accession>A0A814DWK4</accession>
<evidence type="ECO:0000313" key="2">
    <source>
        <dbReference type="EMBL" id="CAF0961127.1"/>
    </source>
</evidence>
<evidence type="ECO:0000256" key="1">
    <source>
        <dbReference type="SAM" id="SignalP"/>
    </source>
</evidence>
<proteinExistence type="predicted"/>
<evidence type="ECO:0008006" key="4">
    <source>
        <dbReference type="Google" id="ProtNLM"/>
    </source>
</evidence>
<comment type="caution">
    <text evidence="2">The sequence shown here is derived from an EMBL/GenBank/DDBJ whole genome shotgun (WGS) entry which is preliminary data.</text>
</comment>
<protein>
    <recommendedName>
        <fullName evidence="4">Pentapeptide repeat-containing protein</fullName>
    </recommendedName>
</protein>
<dbReference type="SUPFAM" id="SSF141571">
    <property type="entry name" value="Pentapeptide repeat-like"/>
    <property type="match status" value="1"/>
</dbReference>
<evidence type="ECO:0000313" key="3">
    <source>
        <dbReference type="Proteomes" id="UP000663852"/>
    </source>
</evidence>